<accession>A0A853B8D3</accession>
<sequence>MRTDPIMDAIGHAVTDGRAGDAAGARRRLLGLWSTIGVLGDPLHRCTLAHYLADLCDHPAEALTWDVRALDAADAVSEQRVQEHQADLHIAGFYPSLHLNLADNHRRLHSFPAAADHIEAARRHAPDLPEGPYGDLLRGAIDEVAEAITRRDATKRAPAPAAG</sequence>
<dbReference type="Proteomes" id="UP000549616">
    <property type="component" value="Unassembled WGS sequence"/>
</dbReference>
<keyword evidence="2" id="KW-1185">Reference proteome</keyword>
<evidence type="ECO:0000313" key="1">
    <source>
        <dbReference type="EMBL" id="NYI91270.1"/>
    </source>
</evidence>
<reference evidence="1 2" key="1">
    <citation type="submission" date="2020-07" db="EMBL/GenBank/DDBJ databases">
        <title>Sequencing the genomes of 1000 actinobacteria strains.</title>
        <authorList>
            <person name="Klenk H.-P."/>
        </authorList>
    </citation>
    <scope>NUCLEOTIDE SEQUENCE [LARGE SCALE GENOMIC DNA]</scope>
    <source>
        <strain evidence="1 2">DSM 104006</strain>
    </source>
</reference>
<protein>
    <submittedName>
        <fullName evidence="1">Uncharacterized protein</fullName>
    </submittedName>
</protein>
<evidence type="ECO:0000313" key="2">
    <source>
        <dbReference type="Proteomes" id="UP000549616"/>
    </source>
</evidence>
<dbReference type="EMBL" id="JACCFK010000001">
    <property type="protein sequence ID" value="NYI91270.1"/>
    <property type="molecule type" value="Genomic_DNA"/>
</dbReference>
<dbReference type="RefSeq" id="WP_179775185.1">
    <property type="nucleotide sequence ID" value="NZ_JACCFK010000001.1"/>
</dbReference>
<comment type="caution">
    <text evidence="1">The sequence shown here is derived from an EMBL/GenBank/DDBJ whole genome shotgun (WGS) entry which is preliminary data.</text>
</comment>
<name>A0A853B8D3_9PSEU</name>
<gene>
    <name evidence="1" type="ORF">HNR02_004593</name>
</gene>
<organism evidence="1 2">
    <name type="scientific">Amycolatopsis endophytica</name>
    <dbReference type="NCBI Taxonomy" id="860233"/>
    <lineage>
        <taxon>Bacteria</taxon>
        <taxon>Bacillati</taxon>
        <taxon>Actinomycetota</taxon>
        <taxon>Actinomycetes</taxon>
        <taxon>Pseudonocardiales</taxon>
        <taxon>Pseudonocardiaceae</taxon>
        <taxon>Amycolatopsis</taxon>
    </lineage>
</organism>
<dbReference type="AlphaFoldDB" id="A0A853B8D3"/>
<proteinExistence type="predicted"/>